<dbReference type="InterPro" id="IPR036188">
    <property type="entry name" value="FAD/NAD-bd_sf"/>
</dbReference>
<dbReference type="SUPFAM" id="SSF51971">
    <property type="entry name" value="Nucleotide-binding domain"/>
    <property type="match status" value="1"/>
</dbReference>
<keyword evidence="6" id="KW-1185">Reference proteome</keyword>
<organism evidence="5 6">
    <name type="scientific">Desulfoscipio gibsoniae DSM 7213</name>
    <dbReference type="NCBI Taxonomy" id="767817"/>
    <lineage>
        <taxon>Bacteria</taxon>
        <taxon>Bacillati</taxon>
        <taxon>Bacillota</taxon>
        <taxon>Clostridia</taxon>
        <taxon>Eubacteriales</taxon>
        <taxon>Desulfallaceae</taxon>
        <taxon>Desulfoscipio</taxon>
    </lineage>
</organism>
<dbReference type="PANTHER" id="PTHR42783">
    <property type="entry name" value="GLUTAMATE SYNTHASE [NADPH] SMALL CHAIN"/>
    <property type="match status" value="1"/>
</dbReference>
<evidence type="ECO:0000259" key="4">
    <source>
        <dbReference type="PROSITE" id="PS51379"/>
    </source>
</evidence>
<dbReference type="Gene3D" id="3.30.70.20">
    <property type="match status" value="1"/>
</dbReference>
<dbReference type="GO" id="GO:0051536">
    <property type="term" value="F:iron-sulfur cluster binding"/>
    <property type="evidence" value="ECO:0007669"/>
    <property type="project" value="UniProtKB-KW"/>
</dbReference>
<evidence type="ECO:0000256" key="2">
    <source>
        <dbReference type="ARBA" id="ARBA00023004"/>
    </source>
</evidence>
<dbReference type="InterPro" id="IPR023753">
    <property type="entry name" value="FAD/NAD-binding_dom"/>
</dbReference>
<protein>
    <submittedName>
        <fullName evidence="5">NADPH-dependent glutamate synthase beta chain-like oxidoreductase</fullName>
    </submittedName>
</protein>
<accession>R4KLY1</accession>
<dbReference type="GO" id="GO:0016491">
    <property type="term" value="F:oxidoreductase activity"/>
    <property type="evidence" value="ECO:0007669"/>
    <property type="project" value="InterPro"/>
</dbReference>
<proteinExistence type="predicted"/>
<keyword evidence="1" id="KW-0479">Metal-binding</keyword>
<dbReference type="EMBL" id="CP003273">
    <property type="protein sequence ID" value="AGL00651.1"/>
    <property type="molecule type" value="Genomic_DNA"/>
</dbReference>
<dbReference type="OrthoDB" id="9803192at2"/>
<dbReference type="InterPro" id="IPR017896">
    <property type="entry name" value="4Fe4S_Fe-S-bd"/>
</dbReference>
<reference evidence="5 6" key="1">
    <citation type="submission" date="2012-01" db="EMBL/GenBank/DDBJ databases">
        <title>Complete sequence of Desulfotomaculum gibsoniae DSM 7213.</title>
        <authorList>
            <consortium name="US DOE Joint Genome Institute"/>
            <person name="Lucas S."/>
            <person name="Han J."/>
            <person name="Lapidus A."/>
            <person name="Cheng J.-F."/>
            <person name="Goodwin L."/>
            <person name="Pitluck S."/>
            <person name="Peters L."/>
            <person name="Ovchinnikova G."/>
            <person name="Teshima H."/>
            <person name="Detter J.C."/>
            <person name="Han C."/>
            <person name="Tapia R."/>
            <person name="Land M."/>
            <person name="Hauser L."/>
            <person name="Kyrpides N."/>
            <person name="Ivanova N."/>
            <person name="Pagani I."/>
            <person name="Parshina S."/>
            <person name="Plugge C."/>
            <person name="Muyzer G."/>
            <person name="Kuever J."/>
            <person name="Ivanova A."/>
            <person name="Nazina T."/>
            <person name="Klenk H.-P."/>
            <person name="Brambilla E."/>
            <person name="Spring S."/>
            <person name="Stams A.F."/>
            <person name="Woyke T."/>
        </authorList>
    </citation>
    <scope>NUCLEOTIDE SEQUENCE [LARGE SCALE GENOMIC DNA]</scope>
    <source>
        <strain evidence="5 6">DSM 7213</strain>
    </source>
</reference>
<dbReference type="InterPro" id="IPR028261">
    <property type="entry name" value="DPD_II"/>
</dbReference>
<dbReference type="SUPFAM" id="SSF46548">
    <property type="entry name" value="alpha-helical ferredoxin"/>
    <property type="match status" value="2"/>
</dbReference>
<keyword evidence="3" id="KW-0411">Iron-sulfur</keyword>
<gene>
    <name evidence="5" type="ORF">Desgi_1126</name>
</gene>
<keyword evidence="2" id="KW-0408">Iron</keyword>
<dbReference type="InterPro" id="IPR009051">
    <property type="entry name" value="Helical_ferredxn"/>
</dbReference>
<dbReference type="RefSeq" id="WP_006523666.1">
    <property type="nucleotide sequence ID" value="NC_021184.1"/>
</dbReference>
<dbReference type="Pfam" id="PF07992">
    <property type="entry name" value="Pyr_redox_2"/>
    <property type="match status" value="1"/>
</dbReference>
<dbReference type="PRINTS" id="PR00368">
    <property type="entry name" value="FADPNR"/>
</dbReference>
<feature type="domain" description="4Fe-4S ferredoxin-type" evidence="4">
    <location>
        <begin position="522"/>
        <end position="553"/>
    </location>
</feature>
<dbReference type="Pfam" id="PF14691">
    <property type="entry name" value="Fer4_20"/>
    <property type="match status" value="1"/>
</dbReference>
<evidence type="ECO:0000313" key="6">
    <source>
        <dbReference type="Proteomes" id="UP000013520"/>
    </source>
</evidence>
<dbReference type="KEGG" id="dgi:Desgi_1126"/>
<dbReference type="Proteomes" id="UP000013520">
    <property type="component" value="Chromosome"/>
</dbReference>
<dbReference type="Pfam" id="PF00037">
    <property type="entry name" value="Fer4"/>
    <property type="match status" value="1"/>
</dbReference>
<dbReference type="PROSITE" id="PS51379">
    <property type="entry name" value="4FE4S_FER_2"/>
    <property type="match status" value="1"/>
</dbReference>
<dbReference type="Gene3D" id="3.50.50.60">
    <property type="entry name" value="FAD/NAD(P)-binding domain"/>
    <property type="match status" value="3"/>
</dbReference>
<dbReference type="eggNOG" id="COG0493">
    <property type="taxonomic scope" value="Bacteria"/>
</dbReference>
<evidence type="ECO:0000256" key="3">
    <source>
        <dbReference type="ARBA" id="ARBA00023014"/>
    </source>
</evidence>
<dbReference type="PRINTS" id="PR00469">
    <property type="entry name" value="PNDRDTASEII"/>
</dbReference>
<dbReference type="PROSITE" id="PS00198">
    <property type="entry name" value="4FE4S_FER_1"/>
    <property type="match status" value="1"/>
</dbReference>
<dbReference type="InterPro" id="IPR017900">
    <property type="entry name" value="4Fe4S_Fe_S_CS"/>
</dbReference>
<evidence type="ECO:0000256" key="1">
    <source>
        <dbReference type="ARBA" id="ARBA00022723"/>
    </source>
</evidence>
<dbReference type="GO" id="GO:0046872">
    <property type="term" value="F:metal ion binding"/>
    <property type="evidence" value="ECO:0007669"/>
    <property type="project" value="UniProtKB-KW"/>
</dbReference>
<dbReference type="HOGENOM" id="CLU_000422_3_4_9"/>
<dbReference type="PANTHER" id="PTHR42783:SF3">
    <property type="entry name" value="GLUTAMATE SYNTHASE [NADPH] SMALL CHAIN-RELATED"/>
    <property type="match status" value="1"/>
</dbReference>
<dbReference type="Gene3D" id="1.10.1060.10">
    <property type="entry name" value="Alpha-helical ferredoxin"/>
    <property type="match status" value="1"/>
</dbReference>
<name>R4KLY1_9FIRM</name>
<evidence type="ECO:0000313" key="5">
    <source>
        <dbReference type="EMBL" id="AGL00651.1"/>
    </source>
</evidence>
<dbReference type="AlphaFoldDB" id="R4KLY1"/>
<dbReference type="STRING" id="767817.Desgi_1126"/>
<sequence>MPTETKKIPPVWTTGWTDIINTGTWRSVIPEHQQRPSPCQVACPLGGDIPVWLQQVREGQYYAAWLTLVANNPFPAVTGRVCHHPCEINCNRSEYDGSVTINALEQFIGDLALQEGWTLPAPAPGNGIRVAVIGSGPAGLSCAYQLRMRGFEVTVFEAQSEAGGVLRYGIPEYRLPKEIVSQEIQRLLAFGIKLQTNAIVDDNIIAQLEKEYATICIAIGAPKAKMLPQFATGDPRVLNGLQFLLHINQNSIPSLGQQVIVIGGGSVAMDVARSARRLGKQVQVLALEDKSVLPAQAEEVQEALEEGITIIDGAMVQETAEDNNRLILNCIKVVLDPAAPAGVLRPVVVSGTDFQIVADTVILAVGQDPDLDSFAKSFPIKNNLVDVDTNQSVGRAGIFACGDVSNSMRYVSMAIGAGKQAARGMEAFCTGRSANDSSAGVPPEPVLYKEINTFYFPKVSRKEKQVVVPELRVQDFREVKLAFSEEDVQIQAERCFSCGHCLKCDNCYYYCPDMAIIKVSTPEPSYGIADQYCKGCGLCVEECPRGAIILKEVKR</sequence>
<dbReference type="NCBIfam" id="NF009410">
    <property type="entry name" value="PRK12771.1"/>
    <property type="match status" value="1"/>
</dbReference>